<accession>A0AAV4UBQ8</accession>
<reference evidence="1 2" key="1">
    <citation type="submission" date="2021-06" db="EMBL/GenBank/DDBJ databases">
        <title>Caerostris extrusa draft genome.</title>
        <authorList>
            <person name="Kono N."/>
            <person name="Arakawa K."/>
        </authorList>
    </citation>
    <scope>NUCLEOTIDE SEQUENCE [LARGE SCALE GENOMIC DNA]</scope>
</reference>
<keyword evidence="1" id="KW-0347">Helicase</keyword>
<dbReference type="Proteomes" id="UP001054945">
    <property type="component" value="Unassembled WGS sequence"/>
</dbReference>
<proteinExistence type="predicted"/>
<sequence>MVYILNDYYPPAPAKEDDPLTKELKRLESTASDPIFAFLHKREENYSYHFMYHNIQSLPAHHEDLSSDQSFMHSDLLLLAETWTIRSDRFEFQDFKLCVETHPSLNHTRKSLTAYVFMPKKILIFKELERFQILKRVCTLQLYTSKQYSFCRAICQARYDG</sequence>
<keyword evidence="1" id="KW-0067">ATP-binding</keyword>
<evidence type="ECO:0000313" key="1">
    <source>
        <dbReference type="EMBL" id="GIY55114.1"/>
    </source>
</evidence>
<keyword evidence="1" id="KW-0547">Nucleotide-binding</keyword>
<keyword evidence="1" id="KW-0378">Hydrolase</keyword>
<organism evidence="1 2">
    <name type="scientific">Caerostris extrusa</name>
    <name type="common">Bark spider</name>
    <name type="synonym">Caerostris bankana</name>
    <dbReference type="NCBI Taxonomy" id="172846"/>
    <lineage>
        <taxon>Eukaryota</taxon>
        <taxon>Metazoa</taxon>
        <taxon>Ecdysozoa</taxon>
        <taxon>Arthropoda</taxon>
        <taxon>Chelicerata</taxon>
        <taxon>Arachnida</taxon>
        <taxon>Araneae</taxon>
        <taxon>Araneomorphae</taxon>
        <taxon>Entelegynae</taxon>
        <taxon>Araneoidea</taxon>
        <taxon>Araneidae</taxon>
        <taxon>Caerostris</taxon>
    </lineage>
</organism>
<comment type="caution">
    <text evidence="1">The sequence shown here is derived from an EMBL/GenBank/DDBJ whole genome shotgun (WGS) entry which is preliminary data.</text>
</comment>
<name>A0AAV4UBQ8_CAEEX</name>
<dbReference type="AlphaFoldDB" id="A0AAV4UBQ8"/>
<keyword evidence="2" id="KW-1185">Reference proteome</keyword>
<protein>
    <submittedName>
        <fullName evidence="1">ATP-dependent DNA helicase</fullName>
    </submittedName>
</protein>
<dbReference type="EMBL" id="BPLR01012608">
    <property type="protein sequence ID" value="GIY55114.1"/>
    <property type="molecule type" value="Genomic_DNA"/>
</dbReference>
<evidence type="ECO:0000313" key="2">
    <source>
        <dbReference type="Proteomes" id="UP001054945"/>
    </source>
</evidence>
<dbReference type="GO" id="GO:0004386">
    <property type="term" value="F:helicase activity"/>
    <property type="evidence" value="ECO:0007669"/>
    <property type="project" value="UniProtKB-KW"/>
</dbReference>
<gene>
    <name evidence="1" type="primary">AVEN_267639_1</name>
    <name evidence="1" type="ORF">CEXT_584111</name>
</gene>